<organism evidence="1">
    <name type="scientific">uncultured Coleofasciculus sp</name>
    <dbReference type="NCBI Taxonomy" id="1267456"/>
    <lineage>
        <taxon>Bacteria</taxon>
        <taxon>Bacillati</taxon>
        <taxon>Cyanobacteriota</taxon>
        <taxon>Cyanophyceae</taxon>
        <taxon>Coleofasciculales</taxon>
        <taxon>Coleofasciculaceae</taxon>
        <taxon>Coleofasciculus</taxon>
        <taxon>environmental samples</taxon>
    </lineage>
</organism>
<protein>
    <submittedName>
        <fullName evidence="1">Uncharacterized protein</fullName>
    </submittedName>
</protein>
<sequence length="51" mass="5999">MLPKFRSDSLPFGHKEVSKTSFSQQPIFNSTVYEHKFIVKTKNRFQHSALE</sequence>
<accession>A0A6J4JWK9</accession>
<dbReference type="AlphaFoldDB" id="A0A6J4JWK9"/>
<proteinExistence type="predicted"/>
<name>A0A6J4JWK9_9CYAN</name>
<evidence type="ECO:0000313" key="1">
    <source>
        <dbReference type="EMBL" id="CAA9289449.1"/>
    </source>
</evidence>
<gene>
    <name evidence="1" type="ORF">AVDCRST_MAG92-4211</name>
</gene>
<reference evidence="1" key="1">
    <citation type="submission" date="2020-02" db="EMBL/GenBank/DDBJ databases">
        <authorList>
            <person name="Meier V. D."/>
        </authorList>
    </citation>
    <scope>NUCLEOTIDE SEQUENCE</scope>
    <source>
        <strain evidence="1">AVDCRST_MAG92</strain>
    </source>
</reference>
<dbReference type="EMBL" id="CADCTM010000735">
    <property type="protein sequence ID" value="CAA9289449.1"/>
    <property type="molecule type" value="Genomic_DNA"/>
</dbReference>